<dbReference type="PANTHER" id="PTHR24421">
    <property type="entry name" value="NITRATE/NITRITE SENSOR PROTEIN NARX-RELATED"/>
    <property type="match status" value="1"/>
</dbReference>
<keyword evidence="4" id="KW-0808">Transferase</keyword>
<keyword evidence="12" id="KW-1185">Reference proteome</keyword>
<sequence length="388" mass="41518">MGTPTRSSLIAVVLVGADVMLFSRITEDPKYTSWVTYPVNSIVVVLASVPAVPLLIWRRRAPVIAFLVLTVHDLLLTCVLGTRPVLTPMAALYTVSSRRELRTTLDCLAAALAVHGLAVAYEVYPLTPAERPLDSLLIATFLTFCDAAAVLVGRWAANSRIRERHLIAERSVAVEAERLRIARELHDIVAHAVTVMVLQSAGARRAMATEPARAQKAMQAVEDVGVQAMAELRRMLNVLRPVQGAVDNTSIDRAPRLSMLTDLVEQVRTTGVAVQVDSSGRPAPLDHSVDTTAYRVIQEALTNVTRHSGPGSSACVRLRWSGTALEIVVTDDGAGTPLSRAKDMSSGLGLVGLRERVTVIGGSMASKSLAEGGYQLTAILPVTTQAGP</sequence>
<evidence type="ECO:0000256" key="1">
    <source>
        <dbReference type="ARBA" id="ARBA00000085"/>
    </source>
</evidence>
<dbReference type="InterPro" id="IPR050482">
    <property type="entry name" value="Sensor_HK_TwoCompSys"/>
</dbReference>
<dbReference type="Pfam" id="PF02518">
    <property type="entry name" value="HATPase_c"/>
    <property type="match status" value="1"/>
</dbReference>
<evidence type="ECO:0000256" key="4">
    <source>
        <dbReference type="ARBA" id="ARBA00022679"/>
    </source>
</evidence>
<keyword evidence="9" id="KW-0812">Transmembrane</keyword>
<keyword evidence="5" id="KW-0547">Nucleotide-binding</keyword>
<evidence type="ECO:0000256" key="5">
    <source>
        <dbReference type="ARBA" id="ARBA00022741"/>
    </source>
</evidence>
<feature type="transmembrane region" description="Helical" evidence="9">
    <location>
        <begin position="37"/>
        <end position="57"/>
    </location>
</feature>
<dbReference type="Gene3D" id="1.20.5.1930">
    <property type="match status" value="1"/>
</dbReference>
<evidence type="ECO:0000256" key="8">
    <source>
        <dbReference type="ARBA" id="ARBA00023012"/>
    </source>
</evidence>
<evidence type="ECO:0000256" key="9">
    <source>
        <dbReference type="SAM" id="Phobius"/>
    </source>
</evidence>
<dbReference type="InterPro" id="IPR005467">
    <property type="entry name" value="His_kinase_dom"/>
</dbReference>
<dbReference type="EMBL" id="JAUSZI010000002">
    <property type="protein sequence ID" value="MDQ1033338.1"/>
    <property type="molecule type" value="Genomic_DNA"/>
</dbReference>
<evidence type="ECO:0000259" key="10">
    <source>
        <dbReference type="PROSITE" id="PS50109"/>
    </source>
</evidence>
<evidence type="ECO:0000313" key="11">
    <source>
        <dbReference type="EMBL" id="MDQ1033338.1"/>
    </source>
</evidence>
<dbReference type="InterPro" id="IPR036890">
    <property type="entry name" value="HATPase_C_sf"/>
</dbReference>
<dbReference type="GO" id="GO:0016301">
    <property type="term" value="F:kinase activity"/>
    <property type="evidence" value="ECO:0007669"/>
    <property type="project" value="UniProtKB-KW"/>
</dbReference>
<comment type="caution">
    <text evidence="11">The sequence shown here is derived from an EMBL/GenBank/DDBJ whole genome shotgun (WGS) entry which is preliminary data.</text>
</comment>
<dbReference type="InterPro" id="IPR011712">
    <property type="entry name" value="Sig_transdc_His_kin_sub3_dim/P"/>
</dbReference>
<dbReference type="InterPro" id="IPR003594">
    <property type="entry name" value="HATPase_dom"/>
</dbReference>
<feature type="domain" description="Histidine kinase" evidence="10">
    <location>
        <begin position="295"/>
        <end position="384"/>
    </location>
</feature>
<comment type="catalytic activity">
    <reaction evidence="1">
        <text>ATP + protein L-histidine = ADP + protein N-phospho-L-histidine.</text>
        <dbReference type="EC" id="2.7.13.3"/>
    </reaction>
</comment>
<feature type="transmembrane region" description="Helical" evidence="9">
    <location>
        <begin position="136"/>
        <end position="157"/>
    </location>
</feature>
<evidence type="ECO:0000256" key="2">
    <source>
        <dbReference type="ARBA" id="ARBA00012438"/>
    </source>
</evidence>
<keyword evidence="3" id="KW-0597">Phosphoprotein</keyword>
<dbReference type="Proteomes" id="UP001230328">
    <property type="component" value="Unassembled WGS sequence"/>
</dbReference>
<evidence type="ECO:0000256" key="7">
    <source>
        <dbReference type="ARBA" id="ARBA00022840"/>
    </source>
</evidence>
<organism evidence="11 12">
    <name type="scientific">Streptomyces umbrinus</name>
    <dbReference type="NCBI Taxonomy" id="67370"/>
    <lineage>
        <taxon>Bacteria</taxon>
        <taxon>Bacillati</taxon>
        <taxon>Actinomycetota</taxon>
        <taxon>Actinomycetes</taxon>
        <taxon>Kitasatosporales</taxon>
        <taxon>Streptomycetaceae</taxon>
        <taxon>Streptomyces</taxon>
        <taxon>Streptomyces phaeochromogenes group</taxon>
    </lineage>
</organism>
<dbReference type="CDD" id="cd16917">
    <property type="entry name" value="HATPase_UhpB-NarQ-NarX-like"/>
    <property type="match status" value="1"/>
</dbReference>
<name>A0ABU0TCB8_9ACTN</name>
<keyword evidence="6 11" id="KW-0418">Kinase</keyword>
<reference evidence="11 12" key="1">
    <citation type="submission" date="2023-07" db="EMBL/GenBank/DDBJ databases">
        <title>Comparative genomics of wheat-associated soil bacteria to identify genetic determinants of phenazine resistance.</title>
        <authorList>
            <person name="Mouncey N."/>
        </authorList>
    </citation>
    <scope>NUCLEOTIDE SEQUENCE [LARGE SCALE GENOMIC DNA]</scope>
    <source>
        <strain evidence="11 12">V2I4</strain>
    </source>
</reference>
<protein>
    <recommendedName>
        <fullName evidence="2">histidine kinase</fullName>
        <ecNumber evidence="2">2.7.13.3</ecNumber>
    </recommendedName>
</protein>
<keyword evidence="9" id="KW-1133">Transmembrane helix</keyword>
<dbReference type="PROSITE" id="PS50109">
    <property type="entry name" value="HIS_KIN"/>
    <property type="match status" value="1"/>
</dbReference>
<dbReference type="PANTHER" id="PTHR24421:SF10">
    <property type="entry name" value="NITRATE_NITRITE SENSOR PROTEIN NARQ"/>
    <property type="match status" value="1"/>
</dbReference>
<feature type="transmembrane region" description="Helical" evidence="9">
    <location>
        <begin position="63"/>
        <end position="82"/>
    </location>
</feature>
<dbReference type="SUPFAM" id="SSF55874">
    <property type="entry name" value="ATPase domain of HSP90 chaperone/DNA topoisomerase II/histidine kinase"/>
    <property type="match status" value="1"/>
</dbReference>
<keyword evidence="9" id="KW-0472">Membrane</keyword>
<keyword evidence="8" id="KW-0902">Two-component regulatory system</keyword>
<dbReference type="RefSeq" id="WP_307530553.1">
    <property type="nucleotide sequence ID" value="NZ_JAUSZI010000002.1"/>
</dbReference>
<evidence type="ECO:0000256" key="3">
    <source>
        <dbReference type="ARBA" id="ARBA00022553"/>
    </source>
</evidence>
<dbReference type="Gene3D" id="3.30.565.10">
    <property type="entry name" value="Histidine kinase-like ATPase, C-terminal domain"/>
    <property type="match status" value="1"/>
</dbReference>
<feature type="transmembrane region" description="Helical" evidence="9">
    <location>
        <begin position="6"/>
        <end position="25"/>
    </location>
</feature>
<proteinExistence type="predicted"/>
<gene>
    <name evidence="11" type="ORF">QF035_010920</name>
</gene>
<evidence type="ECO:0000256" key="6">
    <source>
        <dbReference type="ARBA" id="ARBA00022777"/>
    </source>
</evidence>
<dbReference type="EC" id="2.7.13.3" evidence="2"/>
<keyword evidence="7" id="KW-0067">ATP-binding</keyword>
<accession>A0ABU0TCB8</accession>
<evidence type="ECO:0000313" key="12">
    <source>
        <dbReference type="Proteomes" id="UP001230328"/>
    </source>
</evidence>
<dbReference type="Pfam" id="PF07730">
    <property type="entry name" value="HisKA_3"/>
    <property type="match status" value="1"/>
</dbReference>